<accession>A0A699HET6</accession>
<dbReference type="InterPro" id="IPR011032">
    <property type="entry name" value="GroES-like_sf"/>
</dbReference>
<evidence type="ECO:0000313" key="1">
    <source>
        <dbReference type="EMBL" id="GEY10969.1"/>
    </source>
</evidence>
<reference evidence="1" key="1">
    <citation type="journal article" date="2019" name="Sci. Rep.">
        <title>Draft genome of Tanacetum cinerariifolium, the natural source of mosquito coil.</title>
        <authorList>
            <person name="Yamashiro T."/>
            <person name="Shiraishi A."/>
            <person name="Satake H."/>
            <person name="Nakayama K."/>
        </authorList>
    </citation>
    <scope>NUCLEOTIDE SEQUENCE</scope>
</reference>
<protein>
    <submittedName>
        <fullName evidence="1">Quinone oxidoreductase</fullName>
    </submittedName>
</protein>
<dbReference type="SUPFAM" id="SSF50129">
    <property type="entry name" value="GroES-like"/>
    <property type="match status" value="1"/>
</dbReference>
<name>A0A699HET6_TANCI</name>
<sequence length="149" mass="16241">MEAARTVIAIGLGVTTCSVGDIVAYAGFPVCAYAEEIIIPAERAVPVPPSVDPIVAALCSLRDLLLSFWFTVALRLDLGIPSLSMQPQAALDLCCANGEMHLEPQLSGRFQHKHKQCKQKKIDVIMSSSTKKRTLLIVLRNLPQEKELT</sequence>
<dbReference type="AlphaFoldDB" id="A0A699HET6"/>
<gene>
    <name evidence="1" type="ORF">Tci_382943</name>
</gene>
<dbReference type="Gene3D" id="3.90.180.10">
    <property type="entry name" value="Medium-chain alcohol dehydrogenases, catalytic domain"/>
    <property type="match status" value="1"/>
</dbReference>
<comment type="caution">
    <text evidence="1">The sequence shown here is derived from an EMBL/GenBank/DDBJ whole genome shotgun (WGS) entry which is preliminary data.</text>
</comment>
<proteinExistence type="predicted"/>
<dbReference type="EMBL" id="BKCJ010152535">
    <property type="protein sequence ID" value="GEY10969.1"/>
    <property type="molecule type" value="Genomic_DNA"/>
</dbReference>
<organism evidence="1">
    <name type="scientific">Tanacetum cinerariifolium</name>
    <name type="common">Dalmatian daisy</name>
    <name type="synonym">Chrysanthemum cinerariifolium</name>
    <dbReference type="NCBI Taxonomy" id="118510"/>
    <lineage>
        <taxon>Eukaryota</taxon>
        <taxon>Viridiplantae</taxon>
        <taxon>Streptophyta</taxon>
        <taxon>Embryophyta</taxon>
        <taxon>Tracheophyta</taxon>
        <taxon>Spermatophyta</taxon>
        <taxon>Magnoliopsida</taxon>
        <taxon>eudicotyledons</taxon>
        <taxon>Gunneridae</taxon>
        <taxon>Pentapetalae</taxon>
        <taxon>asterids</taxon>
        <taxon>campanulids</taxon>
        <taxon>Asterales</taxon>
        <taxon>Asteraceae</taxon>
        <taxon>Asteroideae</taxon>
        <taxon>Anthemideae</taxon>
        <taxon>Anthemidinae</taxon>
        <taxon>Tanacetum</taxon>
    </lineage>
</organism>